<protein>
    <submittedName>
        <fullName evidence="2">Uncharacterized protein</fullName>
    </submittedName>
</protein>
<dbReference type="EMBL" id="PGOL01000795">
    <property type="protein sequence ID" value="PKI64772.1"/>
    <property type="molecule type" value="Genomic_DNA"/>
</dbReference>
<sequence length="80" mass="8517">MGALDLVTDDWGVGPRMDRVLGNQARPAGEADKIEGHARLEPSTNRPPSKMGNVTSTTGMCSSTVAMLAAMVKLLELEDF</sequence>
<feature type="compositionally biased region" description="Basic and acidic residues" evidence="1">
    <location>
        <begin position="29"/>
        <end position="40"/>
    </location>
</feature>
<gene>
    <name evidence="2" type="ORF">CRG98_014841</name>
</gene>
<accession>A0A2I0K8A9</accession>
<dbReference type="AlphaFoldDB" id="A0A2I0K8A9"/>
<name>A0A2I0K8A9_PUNGR</name>
<evidence type="ECO:0000313" key="2">
    <source>
        <dbReference type="EMBL" id="PKI64772.1"/>
    </source>
</evidence>
<dbReference type="Proteomes" id="UP000233551">
    <property type="component" value="Unassembled WGS sequence"/>
</dbReference>
<feature type="region of interest" description="Disordered" evidence="1">
    <location>
        <begin position="26"/>
        <end position="57"/>
    </location>
</feature>
<feature type="compositionally biased region" description="Polar residues" evidence="1">
    <location>
        <begin position="42"/>
        <end position="57"/>
    </location>
</feature>
<evidence type="ECO:0000313" key="3">
    <source>
        <dbReference type="Proteomes" id="UP000233551"/>
    </source>
</evidence>
<keyword evidence="3" id="KW-1185">Reference proteome</keyword>
<reference evidence="2 3" key="1">
    <citation type="submission" date="2017-11" db="EMBL/GenBank/DDBJ databases">
        <title>De-novo sequencing of pomegranate (Punica granatum L.) genome.</title>
        <authorList>
            <person name="Akparov Z."/>
            <person name="Amiraslanov A."/>
            <person name="Hajiyeva S."/>
            <person name="Abbasov M."/>
            <person name="Kaur K."/>
            <person name="Hamwieh A."/>
            <person name="Solovyev V."/>
            <person name="Salamov A."/>
            <person name="Braich B."/>
            <person name="Kosarev P."/>
            <person name="Mahmoud A."/>
            <person name="Hajiyev E."/>
            <person name="Babayeva S."/>
            <person name="Izzatullayeva V."/>
            <person name="Mammadov A."/>
            <person name="Mammadov A."/>
            <person name="Sharifova S."/>
            <person name="Ojaghi J."/>
            <person name="Eynullazada K."/>
            <person name="Bayramov B."/>
            <person name="Abdulazimova A."/>
            <person name="Shahmuradov I."/>
        </authorList>
    </citation>
    <scope>NUCLEOTIDE SEQUENCE [LARGE SCALE GENOMIC DNA]</scope>
    <source>
        <strain evidence="3">cv. AG2017</strain>
        <tissue evidence="2">Leaf</tissue>
    </source>
</reference>
<evidence type="ECO:0000256" key="1">
    <source>
        <dbReference type="SAM" id="MobiDB-lite"/>
    </source>
</evidence>
<comment type="caution">
    <text evidence="2">The sequence shown here is derived from an EMBL/GenBank/DDBJ whole genome shotgun (WGS) entry which is preliminary data.</text>
</comment>
<organism evidence="2 3">
    <name type="scientific">Punica granatum</name>
    <name type="common">Pomegranate</name>
    <dbReference type="NCBI Taxonomy" id="22663"/>
    <lineage>
        <taxon>Eukaryota</taxon>
        <taxon>Viridiplantae</taxon>
        <taxon>Streptophyta</taxon>
        <taxon>Embryophyta</taxon>
        <taxon>Tracheophyta</taxon>
        <taxon>Spermatophyta</taxon>
        <taxon>Magnoliopsida</taxon>
        <taxon>eudicotyledons</taxon>
        <taxon>Gunneridae</taxon>
        <taxon>Pentapetalae</taxon>
        <taxon>rosids</taxon>
        <taxon>malvids</taxon>
        <taxon>Myrtales</taxon>
        <taxon>Lythraceae</taxon>
        <taxon>Punica</taxon>
    </lineage>
</organism>
<proteinExistence type="predicted"/>